<evidence type="ECO:0000256" key="2">
    <source>
        <dbReference type="ARBA" id="ARBA00022695"/>
    </source>
</evidence>
<feature type="compositionally biased region" description="Low complexity" evidence="8">
    <location>
        <begin position="542"/>
        <end position="556"/>
    </location>
</feature>
<sequence>MQGPTTKPAGDASPGAAQGSSRRDSQGRSQGAFPEGAKPAPAPGRDAAGAEGAEPAAGAPASPAAFSPVVFSPGRLPRPYDPEAAARLIERFGERGADERAFAQSAEGVALLGAIGGHSPYLSDLAVRESDSLKCLVRHGPDETFGRTLNPLTRADTMAGRAGVAALLRQVKRQAALVAGVADIAGLWTLDQVTGALSAVADAAIDYACAHLLREAAARGTLRLADRARLQSTRYDPRATCRGSGLIVLGLGKLGGRELNYSSDVDLMVLYDPDAPAYQNADKDGIGGGFVRLARDLVRLLDERTADGYVFRTDLRLRPDPSATPLAVSVPGAISYYESMGQNWERAAMLKARPVAGDRAQGEQFLREIRPFIWRRHLDFAAIADIHSIKRQIHAHHADRKGAGERIAIAGHNVKLGRGGIREIEFTAQVLQLIWGGRDPGLRDPTTLGALAALAAAGRIDRRAAADLADAYVFLRTVEHRIQMENDRQTHRIPEDPAGLARLASFLGFPDVEAFSAVLGGHMRKVERHYARLFESAPELSAAPGEPAGGNAARGDAAGDAKGEGGTGSGAMGNLVFTGVDDDPDTLETLRGLGFHNPAGVAALVRGWHHGRTRATRSERARELLTALMPSLLAAFGRQVQPDAALARFDRVLAGQPAGVQILSLLHRNPVLLDRVAAMLGTAPALADHLARNAAAFDRFLSGHLAAEADTAGSAAPLAALVKDARHLEEALEGARRLVTERNFEIDIAALEGRLDADAAGTLRADLADAAIAALLPRVAEEFAVRHGKVAGGAMAVLALGKLGGREMLPGSDLDLVLVYDHAGTESRGGSRALPASTYFSRLAQQFIAVVTAPGPEGRMYAVDMRLRPSGSQGPVATSLASFQRYHTESAWTWERMALTRGRVVAGPPALRRRLAASLRAALTRRPPAGADPDAVLADAAAMRARLLRDLPPDGPWDIKLMPGGLVEVEFVAQALQLRETARRAEGRPEVLATTTRLALAKLARAKALPAAEAELLIGADRLWRTVLGLLRLTVGRRPEEVLPEPVSQVLLEACRPLLPDPPADAGALRLRLDAVAASVRAVFERRVGSLTAPTGGLAGGPAVEVPDAEPDRD</sequence>
<dbReference type="SUPFAM" id="SSF81593">
    <property type="entry name" value="Nucleotidyltransferase substrate binding subunit/domain"/>
    <property type="match status" value="2"/>
</dbReference>
<dbReference type="EC" id="2.7.7.89" evidence="7"/>
<dbReference type="Gene3D" id="1.20.120.330">
    <property type="entry name" value="Nucleotidyltransferases domain 2"/>
    <property type="match status" value="2"/>
</dbReference>
<evidence type="ECO:0000256" key="7">
    <source>
        <dbReference type="HAMAP-Rule" id="MF_00802"/>
    </source>
</evidence>
<dbReference type="PANTHER" id="PTHR30621:SF0">
    <property type="entry name" value="BIFUNCTIONAL GLUTAMINE SYNTHETASE ADENYLYLTRANSFERASE_ADENYLYL-REMOVING ENZYME"/>
    <property type="match status" value="1"/>
</dbReference>
<comment type="function">
    <text evidence="7">Involved in the regulation of glutamine synthetase GlnA, a key enzyme in the process to assimilate ammonia. When cellular nitrogen levels are high, the C-terminal adenylyl transferase (AT) inactivates GlnA by covalent transfer of an adenylyl group from ATP to specific tyrosine residue of GlnA, thus reducing its activity. Conversely, when nitrogen levels are low, the N-terminal adenylyl removase (AR) activates GlnA by removing the adenylyl group by phosphorolysis, increasing its activity. The regulatory region of GlnE binds the signal transduction protein PII (GlnB) which indicates the nitrogen status of the cell.</text>
</comment>
<feature type="domain" description="Glutamate-ammonia ligase adenylyltransferase repeated" evidence="9">
    <location>
        <begin position="675"/>
        <end position="914"/>
    </location>
</feature>
<comment type="caution">
    <text evidence="11">The sequence shown here is derived from an EMBL/GenBank/DDBJ whole genome shotgun (WGS) entry which is preliminary data.</text>
</comment>
<keyword evidence="5 7" id="KW-0460">Magnesium</keyword>
<evidence type="ECO:0000313" key="12">
    <source>
        <dbReference type="Proteomes" id="UP001139516"/>
    </source>
</evidence>
<evidence type="ECO:0000313" key="11">
    <source>
        <dbReference type="EMBL" id="MCK8787161.1"/>
    </source>
</evidence>
<dbReference type="EMBL" id="JALPRX010000108">
    <property type="protein sequence ID" value="MCK8787161.1"/>
    <property type="molecule type" value="Genomic_DNA"/>
</dbReference>
<feature type="region of interest" description="Adenylyl removase" evidence="7">
    <location>
        <begin position="1"/>
        <end position="539"/>
    </location>
</feature>
<dbReference type="GO" id="GO:0008882">
    <property type="term" value="F:[glutamate-ammonia-ligase] adenylyltransferase activity"/>
    <property type="evidence" value="ECO:0007669"/>
    <property type="project" value="UniProtKB-UniRule"/>
</dbReference>
<organism evidence="11 12">
    <name type="scientific">Roseomonas acroporae</name>
    <dbReference type="NCBI Taxonomy" id="2937791"/>
    <lineage>
        <taxon>Bacteria</taxon>
        <taxon>Pseudomonadati</taxon>
        <taxon>Pseudomonadota</taxon>
        <taxon>Alphaproteobacteria</taxon>
        <taxon>Acetobacterales</taxon>
        <taxon>Roseomonadaceae</taxon>
        <taxon>Roseomonas</taxon>
    </lineage>
</organism>
<dbReference type="Gene3D" id="1.20.120.1510">
    <property type="match status" value="1"/>
</dbReference>
<dbReference type="GO" id="GO:0005524">
    <property type="term" value="F:ATP binding"/>
    <property type="evidence" value="ECO:0007669"/>
    <property type="project" value="UniProtKB-UniRule"/>
</dbReference>
<dbReference type="CDD" id="cd05401">
    <property type="entry name" value="NT_GlnE_GlnD_like"/>
    <property type="match status" value="2"/>
</dbReference>
<dbReference type="AlphaFoldDB" id="A0A9X1YBP3"/>
<comment type="cofactor">
    <cofactor evidence="7">
        <name>Mg(2+)</name>
        <dbReference type="ChEBI" id="CHEBI:18420"/>
    </cofactor>
</comment>
<feature type="region of interest" description="Disordered" evidence="8">
    <location>
        <begin position="1"/>
        <end position="63"/>
    </location>
</feature>
<evidence type="ECO:0000259" key="9">
    <source>
        <dbReference type="Pfam" id="PF03710"/>
    </source>
</evidence>
<dbReference type="GO" id="GO:0016874">
    <property type="term" value="F:ligase activity"/>
    <property type="evidence" value="ECO:0007669"/>
    <property type="project" value="UniProtKB-KW"/>
</dbReference>
<dbReference type="InterPro" id="IPR023057">
    <property type="entry name" value="GlnE"/>
</dbReference>
<dbReference type="GO" id="GO:0000820">
    <property type="term" value="P:regulation of glutamine family amino acid metabolic process"/>
    <property type="evidence" value="ECO:0007669"/>
    <property type="project" value="UniProtKB-UniRule"/>
</dbReference>
<name>A0A9X1YBP3_9PROT</name>
<dbReference type="SUPFAM" id="SSF81301">
    <property type="entry name" value="Nucleotidyltransferase"/>
    <property type="match status" value="2"/>
</dbReference>
<dbReference type="PANTHER" id="PTHR30621">
    <property type="entry name" value="GLUTAMINE SYNTHETASE ADENYLYLTRANSFERASE"/>
    <property type="match status" value="1"/>
</dbReference>
<proteinExistence type="inferred from homology"/>
<dbReference type="Pfam" id="PF08335">
    <property type="entry name" value="GlnD_UR_UTase"/>
    <property type="match status" value="2"/>
</dbReference>
<protein>
    <recommendedName>
        <fullName evidence="7">Bifunctional glutamine synthetase adenylyltransferase/adenylyl-removing enzyme</fullName>
    </recommendedName>
    <alternativeName>
        <fullName evidence="7">ATP:glutamine synthetase adenylyltransferase</fullName>
    </alternativeName>
    <alternativeName>
        <fullName evidence="7">ATase</fullName>
    </alternativeName>
    <domain>
        <recommendedName>
            <fullName evidence="7">Glutamine synthetase adenylyl-L-tyrosine phosphorylase</fullName>
            <ecNumber evidence="7">2.7.7.89</ecNumber>
        </recommendedName>
        <alternativeName>
            <fullName evidence="7">Adenylyl removase</fullName>
            <shortName evidence="7">AR</shortName>
            <shortName evidence="7">AT-N</shortName>
        </alternativeName>
    </domain>
    <domain>
        <recommendedName>
            <fullName evidence="7">Glutamine synthetase adenylyl transferase</fullName>
            <ecNumber evidence="7">2.7.7.42</ecNumber>
        </recommendedName>
        <alternativeName>
            <fullName evidence="7">Adenylyl transferase</fullName>
            <shortName evidence="7">AT</shortName>
            <shortName evidence="7">AT-C</shortName>
        </alternativeName>
    </domain>
</protein>
<evidence type="ECO:0000256" key="4">
    <source>
        <dbReference type="ARBA" id="ARBA00022840"/>
    </source>
</evidence>
<comment type="similarity">
    <text evidence="7">Belongs to the GlnE family.</text>
</comment>
<keyword evidence="2 7" id="KW-0548">Nucleotidyltransferase</keyword>
<dbReference type="InterPro" id="IPR013546">
    <property type="entry name" value="PII_UdlTrfase/GS_AdlTrfase"/>
</dbReference>
<dbReference type="Pfam" id="PF03710">
    <property type="entry name" value="GlnE"/>
    <property type="match status" value="2"/>
</dbReference>
<dbReference type="Gene3D" id="3.30.460.10">
    <property type="entry name" value="Beta Polymerase, domain 2"/>
    <property type="match status" value="2"/>
</dbReference>
<evidence type="ECO:0000259" key="10">
    <source>
        <dbReference type="Pfam" id="PF08335"/>
    </source>
</evidence>
<evidence type="ECO:0000256" key="8">
    <source>
        <dbReference type="SAM" id="MobiDB-lite"/>
    </source>
</evidence>
<keyword evidence="4 7" id="KW-0067">ATP-binding</keyword>
<comment type="catalytic activity">
    <reaction evidence="7">
        <text>[glutamine synthetase]-L-tyrosine + ATP = [glutamine synthetase]-O(4)-(5'-adenylyl)-L-tyrosine + diphosphate</text>
        <dbReference type="Rhea" id="RHEA:18589"/>
        <dbReference type="Rhea" id="RHEA-COMP:10660"/>
        <dbReference type="Rhea" id="RHEA-COMP:10661"/>
        <dbReference type="ChEBI" id="CHEBI:30616"/>
        <dbReference type="ChEBI" id="CHEBI:33019"/>
        <dbReference type="ChEBI" id="CHEBI:46858"/>
        <dbReference type="ChEBI" id="CHEBI:83624"/>
        <dbReference type="EC" id="2.7.7.42"/>
    </reaction>
</comment>
<evidence type="ECO:0000256" key="3">
    <source>
        <dbReference type="ARBA" id="ARBA00022741"/>
    </source>
</evidence>
<feature type="domain" description="PII-uridylyltransferase/Glutamine-synthetase adenylyltransferase" evidence="10">
    <location>
        <begin position="958"/>
        <end position="1085"/>
    </location>
</feature>
<reference evidence="11" key="1">
    <citation type="submission" date="2022-04" db="EMBL/GenBank/DDBJ databases">
        <title>Roseomonas acroporae sp. nov., isolated from coral Acropora digitifera.</title>
        <authorList>
            <person name="Sun H."/>
        </authorList>
    </citation>
    <scope>NUCLEOTIDE SEQUENCE</scope>
    <source>
        <strain evidence="11">NAR14</strain>
    </source>
</reference>
<dbReference type="HAMAP" id="MF_00802">
    <property type="entry name" value="GlnE"/>
    <property type="match status" value="1"/>
</dbReference>
<keyword evidence="12" id="KW-1185">Reference proteome</keyword>
<accession>A0A9X1YBP3</accession>
<keyword evidence="1 7" id="KW-0808">Transferase</keyword>
<feature type="region of interest" description="Adenylyl transferase" evidence="7">
    <location>
        <begin position="549"/>
        <end position="1114"/>
    </location>
</feature>
<keyword evidence="11" id="KW-0436">Ligase</keyword>
<evidence type="ECO:0000256" key="6">
    <source>
        <dbReference type="ARBA" id="ARBA00023268"/>
    </source>
</evidence>
<dbReference type="RefSeq" id="WP_248669213.1">
    <property type="nucleotide sequence ID" value="NZ_JALPRX010000108.1"/>
</dbReference>
<feature type="domain" description="Glutamate-ammonia ligase adenylyltransferase repeated" evidence="9">
    <location>
        <begin position="112"/>
        <end position="367"/>
    </location>
</feature>
<dbReference type="GO" id="GO:0047388">
    <property type="term" value="F:[glutamine synthetase]-adenylyl-L-tyrosine phosphorylase activity"/>
    <property type="evidence" value="ECO:0007669"/>
    <property type="project" value="UniProtKB-EC"/>
</dbReference>
<dbReference type="NCBIfam" id="NF008292">
    <property type="entry name" value="PRK11072.1"/>
    <property type="match status" value="1"/>
</dbReference>
<feature type="domain" description="PII-uridylyltransferase/Glutamine-synthetase adenylyltransferase" evidence="10">
    <location>
        <begin position="388"/>
        <end position="534"/>
    </location>
</feature>
<keyword evidence="6 7" id="KW-0511">Multifunctional enzyme</keyword>
<feature type="compositionally biased region" description="Low complexity" evidence="8">
    <location>
        <begin position="27"/>
        <end position="63"/>
    </location>
</feature>
<feature type="region of interest" description="Disordered" evidence="8">
    <location>
        <begin position="541"/>
        <end position="570"/>
    </location>
</feature>
<comment type="catalytic activity">
    <reaction evidence="7">
        <text>[glutamine synthetase]-O(4)-(5'-adenylyl)-L-tyrosine + phosphate = [glutamine synthetase]-L-tyrosine + ADP</text>
        <dbReference type="Rhea" id="RHEA:43716"/>
        <dbReference type="Rhea" id="RHEA-COMP:10660"/>
        <dbReference type="Rhea" id="RHEA-COMP:10661"/>
        <dbReference type="ChEBI" id="CHEBI:43474"/>
        <dbReference type="ChEBI" id="CHEBI:46858"/>
        <dbReference type="ChEBI" id="CHEBI:83624"/>
        <dbReference type="ChEBI" id="CHEBI:456216"/>
        <dbReference type="EC" id="2.7.7.89"/>
    </reaction>
</comment>
<dbReference type="EC" id="2.7.7.42" evidence="7"/>
<keyword evidence="3 7" id="KW-0547">Nucleotide-binding</keyword>
<evidence type="ECO:0000256" key="5">
    <source>
        <dbReference type="ARBA" id="ARBA00022842"/>
    </source>
</evidence>
<dbReference type="GO" id="GO:0000287">
    <property type="term" value="F:magnesium ion binding"/>
    <property type="evidence" value="ECO:0007669"/>
    <property type="project" value="UniProtKB-UniRule"/>
</dbReference>
<dbReference type="Proteomes" id="UP001139516">
    <property type="component" value="Unassembled WGS sequence"/>
</dbReference>
<evidence type="ECO:0000256" key="1">
    <source>
        <dbReference type="ARBA" id="ARBA00022679"/>
    </source>
</evidence>
<gene>
    <name evidence="7 11" type="primary">glnE</name>
    <name evidence="11" type="ORF">M0638_22560</name>
</gene>
<dbReference type="InterPro" id="IPR005190">
    <property type="entry name" value="GlnE_rpt_dom"/>
</dbReference>
<dbReference type="InterPro" id="IPR043519">
    <property type="entry name" value="NT_sf"/>
</dbReference>
<dbReference type="GO" id="GO:0005829">
    <property type="term" value="C:cytosol"/>
    <property type="evidence" value="ECO:0007669"/>
    <property type="project" value="TreeGrafter"/>
</dbReference>